<dbReference type="PANTHER" id="PTHR38687:SF1">
    <property type="entry name" value="CELL DIVISION PROTEIN DEDD"/>
    <property type="match status" value="1"/>
</dbReference>
<evidence type="ECO:0000256" key="1">
    <source>
        <dbReference type="SAM" id="MobiDB-lite"/>
    </source>
</evidence>
<keyword evidence="2" id="KW-1133">Transmembrane helix</keyword>
<evidence type="ECO:0000256" key="2">
    <source>
        <dbReference type="SAM" id="Phobius"/>
    </source>
</evidence>
<dbReference type="AlphaFoldDB" id="A0A7W4WDQ6"/>
<organism evidence="4 5">
    <name type="scientific">Microbulbifer rhizosphaerae</name>
    <dbReference type="NCBI Taxonomy" id="1562603"/>
    <lineage>
        <taxon>Bacteria</taxon>
        <taxon>Pseudomonadati</taxon>
        <taxon>Pseudomonadota</taxon>
        <taxon>Gammaproteobacteria</taxon>
        <taxon>Cellvibrionales</taxon>
        <taxon>Microbulbiferaceae</taxon>
        <taxon>Microbulbifer</taxon>
    </lineage>
</organism>
<feature type="domain" description="SPOR" evidence="3">
    <location>
        <begin position="111"/>
        <end position="192"/>
    </location>
</feature>
<comment type="caution">
    <text evidence="4">The sequence shown here is derived from an EMBL/GenBank/DDBJ whole genome shotgun (WGS) entry which is preliminary data.</text>
</comment>
<dbReference type="EMBL" id="JACHWZ010000010">
    <property type="protein sequence ID" value="MBB3061671.1"/>
    <property type="molecule type" value="Genomic_DNA"/>
</dbReference>
<sequence length="192" mass="21504">MSRRNTSRRNSPASKPAWVWFVLGNFVGGFVVFMIFLTGLKQDSGGDKRPAPPAQKAEEQSKPRFDFYTLLQENEVEVPEPKVAKPSRRVTGPPDGGARSEPPREETPERDDPQLVYILQAASFRDAAEAEKLRAQLTLANLEVKVETATDSRGTWHRVLIGPYRSRSKVAAARETLADHKLMPLVLKRPAR</sequence>
<keyword evidence="4" id="KW-0132">Cell division</keyword>
<feature type="transmembrane region" description="Helical" evidence="2">
    <location>
        <begin position="17"/>
        <end position="40"/>
    </location>
</feature>
<dbReference type="PANTHER" id="PTHR38687">
    <property type="entry name" value="CELL DIVISION PROTEIN DEDD-RELATED"/>
    <property type="match status" value="1"/>
</dbReference>
<keyword evidence="2" id="KW-0812">Transmembrane</keyword>
<reference evidence="4 5" key="1">
    <citation type="submission" date="2020-08" db="EMBL/GenBank/DDBJ databases">
        <title>Genomic Encyclopedia of Type Strains, Phase III (KMG-III): the genomes of soil and plant-associated and newly described type strains.</title>
        <authorList>
            <person name="Whitman W."/>
        </authorList>
    </citation>
    <scope>NUCLEOTIDE SEQUENCE [LARGE SCALE GENOMIC DNA]</scope>
    <source>
        <strain evidence="4 5">CECT 8799</strain>
    </source>
</reference>
<dbReference type="PROSITE" id="PS51724">
    <property type="entry name" value="SPOR"/>
    <property type="match status" value="1"/>
</dbReference>
<dbReference type="Pfam" id="PF05036">
    <property type="entry name" value="SPOR"/>
    <property type="match status" value="1"/>
</dbReference>
<keyword evidence="2" id="KW-0472">Membrane</keyword>
<feature type="compositionally biased region" description="Basic and acidic residues" evidence="1">
    <location>
        <begin position="101"/>
        <end position="112"/>
    </location>
</feature>
<accession>A0A7W4WDQ6</accession>
<dbReference type="InterPro" id="IPR007730">
    <property type="entry name" value="SPOR-like_dom"/>
</dbReference>
<evidence type="ECO:0000313" key="4">
    <source>
        <dbReference type="EMBL" id="MBB3061671.1"/>
    </source>
</evidence>
<dbReference type="GO" id="GO:0030428">
    <property type="term" value="C:cell septum"/>
    <property type="evidence" value="ECO:0007669"/>
    <property type="project" value="TreeGrafter"/>
</dbReference>
<dbReference type="GO" id="GO:0032506">
    <property type="term" value="P:cytokinetic process"/>
    <property type="evidence" value="ECO:0007669"/>
    <property type="project" value="TreeGrafter"/>
</dbReference>
<evidence type="ECO:0000313" key="5">
    <source>
        <dbReference type="Proteomes" id="UP000535937"/>
    </source>
</evidence>
<gene>
    <name evidence="4" type="ORF">FHS09_002509</name>
</gene>
<dbReference type="GO" id="GO:0042834">
    <property type="term" value="F:peptidoglycan binding"/>
    <property type="evidence" value="ECO:0007669"/>
    <property type="project" value="InterPro"/>
</dbReference>
<proteinExistence type="predicted"/>
<dbReference type="InterPro" id="IPR052521">
    <property type="entry name" value="Cell_div_SPOR-domain"/>
</dbReference>
<feature type="region of interest" description="Disordered" evidence="1">
    <location>
        <begin position="77"/>
        <end position="112"/>
    </location>
</feature>
<dbReference type="InterPro" id="IPR036680">
    <property type="entry name" value="SPOR-like_sf"/>
</dbReference>
<protein>
    <submittedName>
        <fullName evidence="4">Cell division protein FtsN</fullName>
    </submittedName>
</protein>
<dbReference type="Gene3D" id="3.30.70.1070">
    <property type="entry name" value="Sporulation related repeat"/>
    <property type="match status" value="1"/>
</dbReference>
<dbReference type="SUPFAM" id="SSF110997">
    <property type="entry name" value="Sporulation related repeat"/>
    <property type="match status" value="1"/>
</dbReference>
<feature type="region of interest" description="Disordered" evidence="1">
    <location>
        <begin position="42"/>
        <end position="64"/>
    </location>
</feature>
<dbReference type="Proteomes" id="UP000535937">
    <property type="component" value="Unassembled WGS sequence"/>
</dbReference>
<dbReference type="GO" id="GO:0032153">
    <property type="term" value="C:cell division site"/>
    <property type="evidence" value="ECO:0007669"/>
    <property type="project" value="TreeGrafter"/>
</dbReference>
<name>A0A7W4WDQ6_9GAMM</name>
<keyword evidence="5" id="KW-1185">Reference proteome</keyword>
<feature type="compositionally biased region" description="Basic and acidic residues" evidence="1">
    <location>
        <begin position="44"/>
        <end position="64"/>
    </location>
</feature>
<dbReference type="RefSeq" id="WP_183460290.1">
    <property type="nucleotide sequence ID" value="NZ_JACHWZ010000010.1"/>
</dbReference>
<evidence type="ECO:0000259" key="3">
    <source>
        <dbReference type="PROSITE" id="PS51724"/>
    </source>
</evidence>
<keyword evidence="4" id="KW-0131">Cell cycle</keyword>